<proteinExistence type="predicted"/>
<protein>
    <recommendedName>
        <fullName evidence="1">N-acetyltransferase domain-containing protein</fullName>
    </recommendedName>
</protein>
<feature type="domain" description="N-acetyltransferase" evidence="1">
    <location>
        <begin position="49"/>
        <end position="205"/>
    </location>
</feature>
<evidence type="ECO:0000313" key="3">
    <source>
        <dbReference type="Proteomes" id="UP000051999"/>
    </source>
</evidence>
<dbReference type="InterPro" id="IPR016181">
    <property type="entry name" value="Acyl_CoA_acyltransferase"/>
</dbReference>
<evidence type="ECO:0000259" key="1">
    <source>
        <dbReference type="PROSITE" id="PS51186"/>
    </source>
</evidence>
<name>A0A0R1RBL8_9LACO</name>
<sequence>MYGNYLKFSKQSYLIVENSSLSAQFAIDFGHGNTGDRNQQEAMQMTSEITIRPFVDADAEKTAAMVKDVLLTVNVKDYGELLMLKTAAEHDAAHLRAMAHYANFYVAVNDVNEIVGCGGISNYWDVPQEAIILTVFVERHQQRAGIGHEMMRQLMNDPVFLRSKRIEIPAAISAVPFYKQFGFDYKDGRMEPDDEGNIRLELSRTIKDDHKKG</sequence>
<dbReference type="STRING" id="1114972.FD35_GL002610"/>
<dbReference type="Pfam" id="PF13508">
    <property type="entry name" value="Acetyltransf_7"/>
    <property type="match status" value="1"/>
</dbReference>
<dbReference type="GO" id="GO:0016747">
    <property type="term" value="F:acyltransferase activity, transferring groups other than amino-acyl groups"/>
    <property type="evidence" value="ECO:0007669"/>
    <property type="project" value="InterPro"/>
</dbReference>
<dbReference type="EMBL" id="AZFF01000008">
    <property type="protein sequence ID" value="KRL54541.1"/>
    <property type="molecule type" value="Genomic_DNA"/>
</dbReference>
<comment type="caution">
    <text evidence="2">The sequence shown here is derived from an EMBL/GenBank/DDBJ whole genome shotgun (WGS) entry which is preliminary data.</text>
</comment>
<dbReference type="PATRIC" id="fig|1114972.6.peg.2676"/>
<dbReference type="InterPro" id="IPR000182">
    <property type="entry name" value="GNAT_dom"/>
</dbReference>
<dbReference type="Proteomes" id="UP000051999">
    <property type="component" value="Unassembled WGS sequence"/>
</dbReference>
<dbReference type="eggNOG" id="COG0456">
    <property type="taxonomic scope" value="Bacteria"/>
</dbReference>
<gene>
    <name evidence="2" type="ORF">FD35_GL002610</name>
</gene>
<dbReference type="PROSITE" id="PS51186">
    <property type="entry name" value="GNAT"/>
    <property type="match status" value="1"/>
</dbReference>
<dbReference type="AlphaFoldDB" id="A0A0R1RBL8"/>
<dbReference type="Gene3D" id="3.40.630.30">
    <property type="match status" value="1"/>
</dbReference>
<organism evidence="2 3">
    <name type="scientific">Furfurilactobacillus rossiae DSM 15814</name>
    <dbReference type="NCBI Taxonomy" id="1114972"/>
    <lineage>
        <taxon>Bacteria</taxon>
        <taxon>Bacillati</taxon>
        <taxon>Bacillota</taxon>
        <taxon>Bacilli</taxon>
        <taxon>Lactobacillales</taxon>
        <taxon>Lactobacillaceae</taxon>
        <taxon>Furfurilactobacillus</taxon>
    </lineage>
</organism>
<reference evidence="2 3" key="1">
    <citation type="journal article" date="2015" name="Genome Announc.">
        <title>Expanding the biotechnology potential of lactobacilli through comparative genomics of 213 strains and associated genera.</title>
        <authorList>
            <person name="Sun Z."/>
            <person name="Harris H.M."/>
            <person name="McCann A."/>
            <person name="Guo C."/>
            <person name="Argimon S."/>
            <person name="Zhang W."/>
            <person name="Yang X."/>
            <person name="Jeffery I.B."/>
            <person name="Cooney J.C."/>
            <person name="Kagawa T.F."/>
            <person name="Liu W."/>
            <person name="Song Y."/>
            <person name="Salvetti E."/>
            <person name="Wrobel A."/>
            <person name="Rasinkangas P."/>
            <person name="Parkhill J."/>
            <person name="Rea M.C."/>
            <person name="O'Sullivan O."/>
            <person name="Ritari J."/>
            <person name="Douillard F.P."/>
            <person name="Paul Ross R."/>
            <person name="Yang R."/>
            <person name="Briner A.E."/>
            <person name="Felis G.E."/>
            <person name="de Vos W.M."/>
            <person name="Barrangou R."/>
            <person name="Klaenhammer T.R."/>
            <person name="Caufield P.W."/>
            <person name="Cui Y."/>
            <person name="Zhang H."/>
            <person name="O'Toole P.W."/>
        </authorList>
    </citation>
    <scope>NUCLEOTIDE SEQUENCE [LARGE SCALE GENOMIC DNA]</scope>
    <source>
        <strain evidence="2 3">DSM 15814</strain>
    </source>
</reference>
<dbReference type="SUPFAM" id="SSF55729">
    <property type="entry name" value="Acyl-CoA N-acyltransferases (Nat)"/>
    <property type="match status" value="1"/>
</dbReference>
<keyword evidence="3" id="KW-1185">Reference proteome</keyword>
<dbReference type="CDD" id="cd04301">
    <property type="entry name" value="NAT_SF"/>
    <property type="match status" value="1"/>
</dbReference>
<evidence type="ECO:0000313" key="2">
    <source>
        <dbReference type="EMBL" id="KRL54541.1"/>
    </source>
</evidence>
<accession>A0A0R1RBL8</accession>